<evidence type="ECO:0000313" key="4">
    <source>
        <dbReference type="EMBL" id="RYU45922.1"/>
    </source>
</evidence>
<dbReference type="InterPro" id="IPR036249">
    <property type="entry name" value="Thioredoxin-like_sf"/>
</dbReference>
<dbReference type="Pfam" id="PF13462">
    <property type="entry name" value="Thioredoxin_4"/>
    <property type="match status" value="1"/>
</dbReference>
<gene>
    <name evidence="4" type="ORF">ERW49_11525</name>
</gene>
<feature type="signal peptide" evidence="2">
    <location>
        <begin position="1"/>
        <end position="26"/>
    </location>
</feature>
<dbReference type="SUPFAM" id="SSF52833">
    <property type="entry name" value="Thioredoxin-like"/>
    <property type="match status" value="1"/>
</dbReference>
<reference evidence="4 5" key="1">
    <citation type="submission" date="2019-02" db="EMBL/GenBank/DDBJ databases">
        <title>Genome sequences of Aliivibrio finisterrensis strains from farmed Atlantic salmon.</title>
        <authorList>
            <person name="Bowman J.P."/>
        </authorList>
    </citation>
    <scope>NUCLEOTIDE SEQUENCE [LARGE SCALE GENOMIC DNA]</scope>
    <source>
        <strain evidence="4 5">A32</strain>
    </source>
</reference>
<dbReference type="EMBL" id="SEZJ01000009">
    <property type="protein sequence ID" value="RYU45922.1"/>
    <property type="molecule type" value="Genomic_DNA"/>
</dbReference>
<protein>
    <submittedName>
        <fullName evidence="4">Thiol:disulfide interchange protein DsbA/DsbL</fullName>
    </submittedName>
</protein>
<feature type="chain" id="PRO_5020797338" evidence="2">
    <location>
        <begin position="27"/>
        <end position="211"/>
    </location>
</feature>
<dbReference type="Proteomes" id="UP000293465">
    <property type="component" value="Unassembled WGS sequence"/>
</dbReference>
<evidence type="ECO:0000256" key="1">
    <source>
        <dbReference type="ARBA" id="ARBA00022729"/>
    </source>
</evidence>
<name>A0A4V1Z7N2_9GAMM</name>
<dbReference type="AlphaFoldDB" id="A0A4V1Z7N2"/>
<dbReference type="CDD" id="cd03019">
    <property type="entry name" value="DsbA_DsbA"/>
    <property type="match status" value="1"/>
</dbReference>
<evidence type="ECO:0000313" key="5">
    <source>
        <dbReference type="Proteomes" id="UP000293465"/>
    </source>
</evidence>
<dbReference type="Gene3D" id="3.40.30.10">
    <property type="entry name" value="Glutaredoxin"/>
    <property type="match status" value="1"/>
</dbReference>
<organism evidence="4 5">
    <name type="scientific">Aliivibrio finisterrensis</name>
    <dbReference type="NCBI Taxonomy" id="511998"/>
    <lineage>
        <taxon>Bacteria</taxon>
        <taxon>Pseudomonadati</taxon>
        <taxon>Pseudomonadota</taxon>
        <taxon>Gammaproteobacteria</taxon>
        <taxon>Vibrionales</taxon>
        <taxon>Vibrionaceae</taxon>
        <taxon>Aliivibrio</taxon>
    </lineage>
</organism>
<keyword evidence="1 2" id="KW-0732">Signal</keyword>
<dbReference type="InterPro" id="IPR023205">
    <property type="entry name" value="DsbA/DsbL"/>
</dbReference>
<dbReference type="PROSITE" id="PS51257">
    <property type="entry name" value="PROKAR_LIPOPROTEIN"/>
    <property type="match status" value="1"/>
</dbReference>
<comment type="caution">
    <text evidence="4">The sequence shown here is derived from an EMBL/GenBank/DDBJ whole genome shotgun (WGS) entry which is preliminary data.</text>
</comment>
<feature type="domain" description="Thioredoxin-like fold" evidence="3">
    <location>
        <begin position="51"/>
        <end position="188"/>
    </location>
</feature>
<dbReference type="PANTHER" id="PTHR35891">
    <property type="entry name" value="THIOL:DISULFIDE INTERCHANGE PROTEIN DSBA"/>
    <property type="match status" value="1"/>
</dbReference>
<dbReference type="PANTHER" id="PTHR35891:SF2">
    <property type="entry name" value="THIOL:DISULFIDE INTERCHANGE PROTEIN DSBA"/>
    <property type="match status" value="1"/>
</dbReference>
<evidence type="ECO:0000256" key="2">
    <source>
        <dbReference type="SAM" id="SignalP"/>
    </source>
</evidence>
<accession>A0A4V1Z7N2</accession>
<evidence type="ECO:0000259" key="3">
    <source>
        <dbReference type="Pfam" id="PF13462"/>
    </source>
</evidence>
<sequence>MRINMKSIIKPLLLVLSSALFLTACGDTNEPKEGVQYEVLSTTLQNDSLAPVTEVFALSCGHCRNMENFLPVISQEAGTDIGKMHITFNQSAHVAAMFYYAAEMQVDGAPDHAFMEDLFAATQMGEGTTLTEQQEAYSKAFTSRGLISPYDFNEEQRDILIKKVDTAKLLSEQSGISSVPTFVVNGKYNVLIGGHDDPKKIAETIRYLLEK</sequence>
<dbReference type="InterPro" id="IPR012336">
    <property type="entry name" value="Thioredoxin-like_fold"/>
</dbReference>
<proteinExistence type="predicted"/>
<dbReference type="InterPro" id="IPR050824">
    <property type="entry name" value="Thiol_disulfide_DsbA"/>
</dbReference>
<dbReference type="OrthoDB" id="6397986at2"/>